<feature type="transmembrane region" description="Helical" evidence="10">
    <location>
        <begin position="302"/>
        <end position="323"/>
    </location>
</feature>
<dbReference type="Proteomes" id="UP000030747">
    <property type="component" value="Unassembled WGS sequence"/>
</dbReference>
<evidence type="ECO:0000256" key="8">
    <source>
        <dbReference type="ARBA" id="ARBA00023136"/>
    </source>
</evidence>
<dbReference type="VEuPathDB" id="ToxoDB:ETH2_0106500"/>
<feature type="compositionally biased region" description="Low complexity" evidence="9">
    <location>
        <begin position="7"/>
        <end position="20"/>
    </location>
</feature>
<organism evidence="11 12">
    <name type="scientific">Eimeria tenella</name>
    <name type="common">Coccidian parasite</name>
    <dbReference type="NCBI Taxonomy" id="5802"/>
    <lineage>
        <taxon>Eukaryota</taxon>
        <taxon>Sar</taxon>
        <taxon>Alveolata</taxon>
        <taxon>Apicomplexa</taxon>
        <taxon>Conoidasida</taxon>
        <taxon>Coccidia</taxon>
        <taxon>Eucoccidiorida</taxon>
        <taxon>Eimeriorina</taxon>
        <taxon>Eimeriidae</taxon>
        <taxon>Eimeria</taxon>
    </lineage>
</organism>
<dbReference type="OrthoDB" id="330516at2759"/>
<dbReference type="GO" id="GO:0016255">
    <property type="term" value="P:attachment of GPI anchor to protein"/>
    <property type="evidence" value="ECO:0007669"/>
    <property type="project" value="InterPro"/>
</dbReference>
<evidence type="ECO:0000256" key="5">
    <source>
        <dbReference type="ARBA" id="ARBA00022692"/>
    </source>
</evidence>
<feature type="transmembrane region" description="Helical" evidence="10">
    <location>
        <begin position="231"/>
        <end position="255"/>
    </location>
</feature>
<accession>U6KWF0</accession>
<feature type="transmembrane region" description="Helical" evidence="10">
    <location>
        <begin position="364"/>
        <end position="382"/>
    </location>
</feature>
<protein>
    <recommendedName>
        <fullName evidence="13">GPI transamidase subunit PIG-U</fullName>
    </recommendedName>
</protein>
<keyword evidence="7 10" id="KW-1133">Transmembrane helix</keyword>
<keyword evidence="6" id="KW-0256">Endoplasmic reticulum</keyword>
<dbReference type="InterPro" id="IPR009600">
    <property type="entry name" value="PIG-U"/>
</dbReference>
<evidence type="ECO:0000256" key="10">
    <source>
        <dbReference type="SAM" id="Phobius"/>
    </source>
</evidence>
<keyword evidence="8 10" id="KW-0472">Membrane</keyword>
<evidence type="ECO:0000256" key="9">
    <source>
        <dbReference type="SAM" id="MobiDB-lite"/>
    </source>
</evidence>
<evidence type="ECO:0000313" key="12">
    <source>
        <dbReference type="Proteomes" id="UP000030747"/>
    </source>
</evidence>
<feature type="transmembrane region" description="Helical" evidence="10">
    <location>
        <begin position="121"/>
        <end position="143"/>
    </location>
</feature>
<evidence type="ECO:0000313" key="11">
    <source>
        <dbReference type="EMBL" id="CDJ42432.1"/>
    </source>
</evidence>
<dbReference type="UniPathway" id="UPA00196"/>
<evidence type="ECO:0000256" key="6">
    <source>
        <dbReference type="ARBA" id="ARBA00022824"/>
    </source>
</evidence>
<dbReference type="GO" id="GO:0006506">
    <property type="term" value="P:GPI anchor biosynthetic process"/>
    <property type="evidence" value="ECO:0007669"/>
    <property type="project" value="UniProtKB-UniPathway"/>
</dbReference>
<feature type="transmembrane region" description="Helical" evidence="10">
    <location>
        <begin position="411"/>
        <end position="434"/>
    </location>
</feature>
<comment type="similarity">
    <text evidence="3">Belongs to the PIGU family.</text>
</comment>
<proteinExistence type="inferred from homology"/>
<feature type="transmembrane region" description="Helical" evidence="10">
    <location>
        <begin position="201"/>
        <end position="224"/>
    </location>
</feature>
<dbReference type="VEuPathDB" id="ToxoDB:ETH_00018450"/>
<dbReference type="Pfam" id="PF06728">
    <property type="entry name" value="PIG-U"/>
    <property type="match status" value="1"/>
</dbReference>
<dbReference type="AlphaFoldDB" id="U6KWF0"/>
<feature type="region of interest" description="Disordered" evidence="9">
    <location>
        <begin position="1"/>
        <end position="20"/>
    </location>
</feature>
<evidence type="ECO:0000256" key="2">
    <source>
        <dbReference type="ARBA" id="ARBA00004687"/>
    </source>
</evidence>
<reference evidence="11" key="2">
    <citation type="submission" date="2013-10" db="EMBL/GenBank/DDBJ databases">
        <authorList>
            <person name="Aslett M."/>
        </authorList>
    </citation>
    <scope>NUCLEOTIDE SEQUENCE [LARGE SCALE GENOMIC DNA]</scope>
    <source>
        <strain evidence="11">Houghton</strain>
    </source>
</reference>
<comment type="pathway">
    <text evidence="2">Glycolipid biosynthesis; glycosylphosphatidylinositol-anchor biosynthesis.</text>
</comment>
<dbReference type="EMBL" id="HG675718">
    <property type="protein sequence ID" value="CDJ42432.1"/>
    <property type="molecule type" value="Genomic_DNA"/>
</dbReference>
<dbReference type="GeneID" id="25252824"/>
<gene>
    <name evidence="11" type="ORF">ETH_00018450</name>
</gene>
<feature type="transmembrane region" description="Helical" evidence="10">
    <location>
        <begin position="30"/>
        <end position="58"/>
    </location>
</feature>
<name>U6KWF0_EIMTE</name>
<evidence type="ECO:0008006" key="13">
    <source>
        <dbReference type="Google" id="ProtNLM"/>
    </source>
</evidence>
<keyword evidence="4" id="KW-0337">GPI-anchor biosynthesis</keyword>
<keyword evidence="12" id="KW-1185">Reference proteome</keyword>
<dbReference type="RefSeq" id="XP_013233182.1">
    <property type="nucleotide sequence ID" value="XM_013377728.1"/>
</dbReference>
<evidence type="ECO:0000256" key="3">
    <source>
        <dbReference type="ARBA" id="ARBA00010026"/>
    </source>
</evidence>
<evidence type="ECO:0000256" key="7">
    <source>
        <dbReference type="ARBA" id="ARBA00022989"/>
    </source>
</evidence>
<dbReference type="OMA" id="WMARGST"/>
<reference evidence="11" key="1">
    <citation type="submission" date="2013-10" db="EMBL/GenBank/DDBJ databases">
        <title>Genomic analysis of the causative agents of coccidiosis in chickens.</title>
        <authorList>
            <person name="Reid A.J."/>
            <person name="Blake D."/>
            <person name="Billington K."/>
            <person name="Browne H."/>
            <person name="Dunn M."/>
            <person name="Hung S."/>
            <person name="Kawahara F."/>
            <person name="Miranda-Saavedra D."/>
            <person name="Mourier T."/>
            <person name="Nagra H."/>
            <person name="Otto T.D."/>
            <person name="Rawlings N."/>
            <person name="Sanchez A."/>
            <person name="Sanders M."/>
            <person name="Subramaniam C."/>
            <person name="Tay Y."/>
            <person name="Dear P."/>
            <person name="Doerig C."/>
            <person name="Gruber A."/>
            <person name="Parkinson J."/>
            <person name="Shirley M."/>
            <person name="Wan K.L."/>
            <person name="Berriman M."/>
            <person name="Tomley F."/>
            <person name="Pain A."/>
        </authorList>
    </citation>
    <scope>NUCLEOTIDE SEQUENCE [LARGE SCALE GENOMIC DNA]</scope>
    <source>
        <strain evidence="11">Houghton</strain>
    </source>
</reference>
<evidence type="ECO:0000256" key="4">
    <source>
        <dbReference type="ARBA" id="ARBA00022502"/>
    </source>
</evidence>
<evidence type="ECO:0000256" key="1">
    <source>
        <dbReference type="ARBA" id="ARBA00004477"/>
    </source>
</evidence>
<dbReference type="GO" id="GO:0042765">
    <property type="term" value="C:GPI-anchor transamidase complex"/>
    <property type="evidence" value="ECO:0007669"/>
    <property type="project" value="InterPro"/>
</dbReference>
<dbReference type="PANTHER" id="PTHR13121">
    <property type="entry name" value="GPI TRANSAMIDASE COMPONENT PIG-U"/>
    <property type="match status" value="1"/>
</dbReference>
<keyword evidence="5 10" id="KW-0812">Transmembrane</keyword>
<sequence length="493" mass="52747">MGPPGTSSCSSSRSCSSCSSSSHRNYLMPLLALFGVATVIRYVLHISVAAPSTLLLVYSSSSNSRSSFTEAIAREEVGLSPFAAGLYTHLPPVFALLKTLTGCSSSSGSSRKGSSSCEFKLFLLHLLVDLAIAAALAAAAAFLQQQDAESLQEPEQLEQQQLQQGMQQQRPAAFIEEQQKEQQRQQQQQRIVNGGLFSTRFIAPCLAAAFFLFHPYTLIGALAVSLHQVPLLLLAAAIVAAAAASRAAAAAHAAAAAAKTAPERTAPEQQQQQGLQQQAQRCLSAAAKAAAASAAAAVGRGFVFLLGTTAAAACILSAVAAAAKWDMHFLRACFAPQWQLEPIEPGMGVSWYLLTLVFDRYRSIYVFAFQALSFVLAVPLALGFVGNPLAHCQAVVALMVLFQQSPSLTDFAFLQVGITALVAALIPIGFSLWIDRGSSPPNVAYALQSLHHMFSCLLVGETLRVAVQRQQRYEQQQLVQQQLLQQQQKQKLL</sequence>
<dbReference type="PANTHER" id="PTHR13121:SF0">
    <property type="entry name" value="PHOSPHATIDYLINOSITOL GLYCAN ANCHOR BIOSYNTHESIS CLASS U PROTEIN"/>
    <property type="match status" value="1"/>
</dbReference>
<comment type="subcellular location">
    <subcellularLocation>
        <location evidence="1">Endoplasmic reticulum membrane</location>
        <topology evidence="1">Multi-pass membrane protein</topology>
    </subcellularLocation>
</comment>